<keyword evidence="1" id="KW-1133">Transmembrane helix</keyword>
<keyword evidence="1" id="KW-0472">Membrane</keyword>
<dbReference type="EMBL" id="QKVK01000007">
    <property type="protein sequence ID" value="PZF76007.1"/>
    <property type="molecule type" value="Genomic_DNA"/>
</dbReference>
<evidence type="ECO:0000256" key="1">
    <source>
        <dbReference type="SAM" id="Phobius"/>
    </source>
</evidence>
<evidence type="ECO:0000313" key="3">
    <source>
        <dbReference type="Proteomes" id="UP000248795"/>
    </source>
</evidence>
<accession>A0A2W2BJE4</accession>
<reference evidence="3" key="1">
    <citation type="submission" date="2018-06" db="EMBL/GenBank/DDBJ databases">
        <title>Aestuariibacter litoralis strain KCTC 52945T.</title>
        <authorList>
            <person name="Li X."/>
            <person name="Salam N."/>
            <person name="Li J.-L."/>
            <person name="Chen Y.-M."/>
            <person name="Yang Z.-W."/>
            <person name="Zhang L.-Y."/>
            <person name="Han M.-X."/>
            <person name="Xiao M."/>
            <person name="Li W.-J."/>
        </authorList>
    </citation>
    <scope>NUCLEOTIDE SEQUENCE [LARGE SCALE GENOMIC DNA]</scope>
    <source>
        <strain evidence="3">KCTC 52945</strain>
    </source>
</reference>
<comment type="caution">
    <text evidence="2">The sequence shown here is derived from an EMBL/GenBank/DDBJ whole genome shotgun (WGS) entry which is preliminary data.</text>
</comment>
<protein>
    <submittedName>
        <fullName evidence="2">Uncharacterized protein</fullName>
    </submittedName>
</protein>
<proteinExistence type="predicted"/>
<feature type="transmembrane region" description="Helical" evidence="1">
    <location>
        <begin position="62"/>
        <end position="81"/>
    </location>
</feature>
<sequence length="110" mass="11996">MEQEILKPDAAPKAGSQAFSRTGSLMAAFGATLLMLCFTGSSMVATVWAIAKLIGLPDMMMYGLMAVGVLPVLWVTIWTAGRAWHVEKLLAQHKDIDVPVFSLTYYFKNG</sequence>
<dbReference type="AlphaFoldDB" id="A0A2W2BJE4"/>
<evidence type="ECO:0000313" key="2">
    <source>
        <dbReference type="EMBL" id="PZF76007.1"/>
    </source>
</evidence>
<feature type="transmembrane region" description="Helical" evidence="1">
    <location>
        <begin position="25"/>
        <end position="50"/>
    </location>
</feature>
<gene>
    <name evidence="2" type="ORF">DK847_15290</name>
</gene>
<organism evidence="2 3">
    <name type="scientific">Aestuariivirga litoralis</name>
    <dbReference type="NCBI Taxonomy" id="2650924"/>
    <lineage>
        <taxon>Bacteria</taxon>
        <taxon>Pseudomonadati</taxon>
        <taxon>Pseudomonadota</taxon>
        <taxon>Alphaproteobacteria</taxon>
        <taxon>Hyphomicrobiales</taxon>
        <taxon>Aestuariivirgaceae</taxon>
        <taxon>Aestuariivirga</taxon>
    </lineage>
</organism>
<keyword evidence="1" id="KW-0812">Transmembrane</keyword>
<dbReference type="RefSeq" id="WP_111199391.1">
    <property type="nucleotide sequence ID" value="NZ_QKVK01000007.1"/>
</dbReference>
<dbReference type="Proteomes" id="UP000248795">
    <property type="component" value="Unassembled WGS sequence"/>
</dbReference>
<name>A0A2W2BJE4_9HYPH</name>
<keyword evidence="3" id="KW-1185">Reference proteome</keyword>